<evidence type="ECO:0000256" key="1">
    <source>
        <dbReference type="ARBA" id="ARBA00022448"/>
    </source>
</evidence>
<evidence type="ECO:0000256" key="2">
    <source>
        <dbReference type="ARBA" id="ARBA00022741"/>
    </source>
</evidence>
<name>B9XPJ6_PEDPL</name>
<dbReference type="STRING" id="320771.Cflav_PD1424"/>
<dbReference type="InterPro" id="IPR003439">
    <property type="entry name" value="ABC_transporter-like_ATP-bd"/>
</dbReference>
<dbReference type="SUPFAM" id="SSF52540">
    <property type="entry name" value="P-loop containing nucleoside triphosphate hydrolases"/>
    <property type="match status" value="1"/>
</dbReference>
<dbReference type="EMBL" id="ABOX02000047">
    <property type="protein sequence ID" value="EEF58224.1"/>
    <property type="molecule type" value="Genomic_DNA"/>
</dbReference>
<dbReference type="GO" id="GO:0005524">
    <property type="term" value="F:ATP binding"/>
    <property type="evidence" value="ECO:0007669"/>
    <property type="project" value="UniProtKB-KW"/>
</dbReference>
<feature type="domain" description="ABC transporter" evidence="4">
    <location>
        <begin position="13"/>
        <end position="239"/>
    </location>
</feature>
<evidence type="ECO:0000313" key="6">
    <source>
        <dbReference type="Proteomes" id="UP000003688"/>
    </source>
</evidence>
<gene>
    <name evidence="5" type="ORF">Cflav_PD1424</name>
</gene>
<keyword evidence="1" id="KW-0813">Transport</keyword>
<keyword evidence="6" id="KW-1185">Reference proteome</keyword>
<evidence type="ECO:0000256" key="3">
    <source>
        <dbReference type="ARBA" id="ARBA00022840"/>
    </source>
</evidence>
<dbReference type="OrthoDB" id="9804819at2"/>
<accession>B9XPJ6</accession>
<sequence>MKFPSPSSAESVVAITDLSRHFGAKTALDNVSLYVPKGGVFGLVGENGAGKTTLIKHILGLLRAEAGTVRVFDRDPVTDPVGVLGHIGYLSEQPDLPGWMRVEELLRYTKAFYPQWDEAYAQNLLRQFGLNPAQRLSTLSKGQMAKAGLLAAQAHRPDLLLLDEPSSGLDPLVRRDILEAVIRTVADEGRTVFFSSHLLEEIERVSDHIAMLHQGKLVLFGSLDEIKAQHRRFTLHFENAQETAPVIAGALNVSGKGKEWSVMCNGARQALPALAAKLGARIVDEQAASLNEIFVAHAGAVNPTQP</sequence>
<protein>
    <submittedName>
        <fullName evidence="5">ABC transporter related-protein</fullName>
    </submittedName>
</protein>
<dbReference type="PROSITE" id="PS50893">
    <property type="entry name" value="ABC_TRANSPORTER_2"/>
    <property type="match status" value="1"/>
</dbReference>
<dbReference type="InterPro" id="IPR003593">
    <property type="entry name" value="AAA+_ATPase"/>
</dbReference>
<organism evidence="5 6">
    <name type="scientific">Pedosphaera parvula (strain Ellin514)</name>
    <dbReference type="NCBI Taxonomy" id="320771"/>
    <lineage>
        <taxon>Bacteria</taxon>
        <taxon>Pseudomonadati</taxon>
        <taxon>Verrucomicrobiota</taxon>
        <taxon>Pedosphaerae</taxon>
        <taxon>Pedosphaerales</taxon>
        <taxon>Pedosphaeraceae</taxon>
        <taxon>Pedosphaera</taxon>
    </lineage>
</organism>
<dbReference type="PANTHER" id="PTHR42939:SF1">
    <property type="entry name" value="ABC TRANSPORTER ATP-BINDING PROTEIN ALBC-RELATED"/>
    <property type="match status" value="1"/>
</dbReference>
<dbReference type="SMART" id="SM00382">
    <property type="entry name" value="AAA"/>
    <property type="match status" value="1"/>
</dbReference>
<proteinExistence type="predicted"/>
<dbReference type="RefSeq" id="WP_007417732.1">
    <property type="nucleotide sequence ID" value="NZ_ABOX02000047.1"/>
</dbReference>
<dbReference type="InterPro" id="IPR027417">
    <property type="entry name" value="P-loop_NTPase"/>
</dbReference>
<evidence type="ECO:0000259" key="4">
    <source>
        <dbReference type="PROSITE" id="PS50893"/>
    </source>
</evidence>
<dbReference type="Proteomes" id="UP000003688">
    <property type="component" value="Unassembled WGS sequence"/>
</dbReference>
<keyword evidence="3" id="KW-0067">ATP-binding</keyword>
<dbReference type="PANTHER" id="PTHR42939">
    <property type="entry name" value="ABC TRANSPORTER ATP-BINDING PROTEIN ALBC-RELATED"/>
    <property type="match status" value="1"/>
</dbReference>
<dbReference type="CDD" id="cd03230">
    <property type="entry name" value="ABC_DR_subfamily_A"/>
    <property type="match status" value="1"/>
</dbReference>
<dbReference type="AlphaFoldDB" id="B9XPJ6"/>
<reference evidence="5 6" key="1">
    <citation type="journal article" date="2011" name="J. Bacteriol.">
        <title>Genome sequence of 'Pedosphaera parvula' Ellin514, an aerobic Verrucomicrobial isolate from pasture soil.</title>
        <authorList>
            <person name="Kant R."/>
            <person name="van Passel M.W."/>
            <person name="Sangwan P."/>
            <person name="Palva A."/>
            <person name="Lucas S."/>
            <person name="Copeland A."/>
            <person name="Lapidus A."/>
            <person name="Glavina Del Rio T."/>
            <person name="Dalin E."/>
            <person name="Tice H."/>
            <person name="Bruce D."/>
            <person name="Goodwin L."/>
            <person name="Pitluck S."/>
            <person name="Chertkov O."/>
            <person name="Larimer F.W."/>
            <person name="Land M.L."/>
            <person name="Hauser L."/>
            <person name="Brettin T.S."/>
            <person name="Detter J.C."/>
            <person name="Han S."/>
            <person name="de Vos W.M."/>
            <person name="Janssen P.H."/>
            <person name="Smidt H."/>
        </authorList>
    </citation>
    <scope>NUCLEOTIDE SEQUENCE [LARGE SCALE GENOMIC DNA]</scope>
    <source>
        <strain evidence="5 6">Ellin514</strain>
    </source>
</reference>
<evidence type="ECO:0000313" key="5">
    <source>
        <dbReference type="EMBL" id="EEF58224.1"/>
    </source>
</evidence>
<comment type="caution">
    <text evidence="5">The sequence shown here is derived from an EMBL/GenBank/DDBJ whole genome shotgun (WGS) entry which is preliminary data.</text>
</comment>
<dbReference type="Pfam" id="PF00005">
    <property type="entry name" value="ABC_tran"/>
    <property type="match status" value="1"/>
</dbReference>
<keyword evidence="2" id="KW-0547">Nucleotide-binding</keyword>
<dbReference type="Gene3D" id="3.40.50.300">
    <property type="entry name" value="P-loop containing nucleotide triphosphate hydrolases"/>
    <property type="match status" value="1"/>
</dbReference>
<dbReference type="GO" id="GO:0016887">
    <property type="term" value="F:ATP hydrolysis activity"/>
    <property type="evidence" value="ECO:0007669"/>
    <property type="project" value="InterPro"/>
</dbReference>
<dbReference type="InterPro" id="IPR051782">
    <property type="entry name" value="ABC_Transporter_VariousFunc"/>
</dbReference>